<reference evidence="1 2" key="1">
    <citation type="submission" date="2018-09" db="EMBL/GenBank/DDBJ databases">
        <title>Characterization of the phylogenetic diversity of five novel species belonging to the genus Bifidobacterium.</title>
        <authorList>
            <person name="Lugli G.A."/>
            <person name="Duranti S."/>
            <person name="Milani C."/>
        </authorList>
    </citation>
    <scope>NUCLEOTIDE SEQUENCE [LARGE SCALE GENOMIC DNA]</scope>
    <source>
        <strain evidence="1 2">2034B</strain>
    </source>
</reference>
<organism evidence="1 2">
    <name type="scientific">Bifidobacterium goeldii</name>
    <dbReference type="NCBI Taxonomy" id="2306975"/>
    <lineage>
        <taxon>Bacteria</taxon>
        <taxon>Bacillati</taxon>
        <taxon>Actinomycetota</taxon>
        <taxon>Actinomycetes</taxon>
        <taxon>Bifidobacteriales</taxon>
        <taxon>Bifidobacteriaceae</taxon>
        <taxon>Bifidobacterium</taxon>
    </lineage>
</organism>
<dbReference type="AlphaFoldDB" id="A0A430FK69"/>
<proteinExistence type="predicted"/>
<keyword evidence="2" id="KW-1185">Reference proteome</keyword>
<dbReference type="Proteomes" id="UP000287533">
    <property type="component" value="Unassembled WGS sequence"/>
</dbReference>
<evidence type="ECO:0000313" key="2">
    <source>
        <dbReference type="Proteomes" id="UP000287533"/>
    </source>
</evidence>
<name>A0A430FK69_9BIFI</name>
<evidence type="ECO:0000313" key="1">
    <source>
        <dbReference type="EMBL" id="RSX53152.1"/>
    </source>
</evidence>
<gene>
    <name evidence="1" type="ORF">D2E25_1125</name>
</gene>
<sequence>MNHCKLVRGGNAMRVCHEVSFNAYAYCIYSNKE</sequence>
<dbReference type="EMBL" id="QXGL01000003">
    <property type="protein sequence ID" value="RSX53152.1"/>
    <property type="molecule type" value="Genomic_DNA"/>
</dbReference>
<accession>A0A430FK69</accession>
<comment type="caution">
    <text evidence="1">The sequence shown here is derived from an EMBL/GenBank/DDBJ whole genome shotgun (WGS) entry which is preliminary data.</text>
</comment>
<protein>
    <submittedName>
        <fullName evidence="1">Uncharacterized protein</fullName>
    </submittedName>
</protein>